<proteinExistence type="predicted"/>
<organism evidence="3 4">
    <name type="scientific">Pristionchus mayeri</name>
    <dbReference type="NCBI Taxonomy" id="1317129"/>
    <lineage>
        <taxon>Eukaryota</taxon>
        <taxon>Metazoa</taxon>
        <taxon>Ecdysozoa</taxon>
        <taxon>Nematoda</taxon>
        <taxon>Chromadorea</taxon>
        <taxon>Rhabditida</taxon>
        <taxon>Rhabditina</taxon>
        <taxon>Diplogasteromorpha</taxon>
        <taxon>Diplogasteroidea</taxon>
        <taxon>Neodiplogasteridae</taxon>
        <taxon>Pristionchus</taxon>
    </lineage>
</organism>
<name>A0AAN4ZKJ1_9BILA</name>
<evidence type="ECO:0000256" key="1">
    <source>
        <dbReference type="SAM" id="MobiDB-lite"/>
    </source>
</evidence>
<comment type="caution">
    <text evidence="3">The sequence shown here is derived from an EMBL/GenBank/DDBJ whole genome shotgun (WGS) entry which is preliminary data.</text>
</comment>
<feature type="non-terminal residue" evidence="3">
    <location>
        <position position="72"/>
    </location>
</feature>
<feature type="chain" id="PRO_5042966521" evidence="2">
    <location>
        <begin position="23"/>
        <end position="72"/>
    </location>
</feature>
<dbReference type="AlphaFoldDB" id="A0AAN4ZKJ1"/>
<reference evidence="4" key="1">
    <citation type="submission" date="2022-10" db="EMBL/GenBank/DDBJ databases">
        <title>Genome assembly of Pristionchus species.</title>
        <authorList>
            <person name="Yoshida K."/>
            <person name="Sommer R.J."/>
        </authorList>
    </citation>
    <scope>NUCLEOTIDE SEQUENCE [LARGE SCALE GENOMIC DNA]</scope>
    <source>
        <strain evidence="4">RS5460</strain>
    </source>
</reference>
<feature type="compositionally biased region" description="Basic and acidic residues" evidence="1">
    <location>
        <begin position="46"/>
        <end position="65"/>
    </location>
</feature>
<evidence type="ECO:0000313" key="4">
    <source>
        <dbReference type="Proteomes" id="UP001328107"/>
    </source>
</evidence>
<feature type="region of interest" description="Disordered" evidence="1">
    <location>
        <begin position="46"/>
        <end position="72"/>
    </location>
</feature>
<keyword evidence="4" id="KW-1185">Reference proteome</keyword>
<evidence type="ECO:0000313" key="3">
    <source>
        <dbReference type="EMBL" id="GMR40078.1"/>
    </source>
</evidence>
<gene>
    <name evidence="3" type="ORF">PMAYCL1PPCAC_10273</name>
</gene>
<protein>
    <submittedName>
        <fullName evidence="3">Uncharacterized protein</fullName>
    </submittedName>
</protein>
<feature type="signal peptide" evidence="2">
    <location>
        <begin position="1"/>
        <end position="22"/>
    </location>
</feature>
<dbReference type="EMBL" id="BTRK01000003">
    <property type="protein sequence ID" value="GMR40078.1"/>
    <property type="molecule type" value="Genomic_DNA"/>
</dbReference>
<dbReference type="Proteomes" id="UP001328107">
    <property type="component" value="Unassembled WGS sequence"/>
</dbReference>
<accession>A0AAN4ZKJ1</accession>
<keyword evidence="2" id="KW-0732">Signal</keyword>
<sequence>MAEEIEIARWIYGLFLLSCGLAFTQKPLEEGNFSNSLLHSRRRVVKRAEQHSRYDSGTNEKREMSIRISHNQ</sequence>
<evidence type="ECO:0000256" key="2">
    <source>
        <dbReference type="SAM" id="SignalP"/>
    </source>
</evidence>